<dbReference type="InterPro" id="IPR005828">
    <property type="entry name" value="MFS_sugar_transport-like"/>
</dbReference>
<protein>
    <recommendedName>
        <fullName evidence="6">Major facilitator superfamily (MFS) profile domain-containing protein</fullName>
    </recommendedName>
</protein>
<dbReference type="AlphaFoldDB" id="A0A8S0ZMV6"/>
<feature type="transmembrane region" description="Helical" evidence="5">
    <location>
        <begin position="188"/>
        <end position="208"/>
    </location>
</feature>
<feature type="transmembrane region" description="Helical" evidence="5">
    <location>
        <begin position="423"/>
        <end position="441"/>
    </location>
</feature>
<feature type="transmembrane region" description="Helical" evidence="5">
    <location>
        <begin position="480"/>
        <end position="500"/>
    </location>
</feature>
<dbReference type="InterPro" id="IPR020846">
    <property type="entry name" value="MFS_dom"/>
</dbReference>
<evidence type="ECO:0000256" key="3">
    <source>
        <dbReference type="ARBA" id="ARBA00022989"/>
    </source>
</evidence>
<keyword evidence="2 5" id="KW-0812">Transmembrane</keyword>
<feature type="domain" description="Major facilitator superfamily (MFS) profile" evidence="6">
    <location>
        <begin position="34"/>
        <end position="505"/>
    </location>
</feature>
<keyword evidence="4 5" id="KW-0472">Membrane</keyword>
<reference evidence="7 8" key="1">
    <citation type="submission" date="2020-04" db="EMBL/GenBank/DDBJ databases">
        <authorList>
            <person name="Wallbank WR R."/>
            <person name="Pardo Diaz C."/>
            <person name="Kozak K."/>
            <person name="Martin S."/>
            <person name="Jiggins C."/>
            <person name="Moest M."/>
            <person name="Warren A I."/>
            <person name="Byers J.R.P. K."/>
            <person name="Montejo-Kovacevich G."/>
            <person name="Yen C E."/>
        </authorList>
    </citation>
    <scope>NUCLEOTIDE SEQUENCE [LARGE SCALE GENOMIC DNA]</scope>
</reference>
<dbReference type="InterPro" id="IPR036259">
    <property type="entry name" value="MFS_trans_sf"/>
</dbReference>
<evidence type="ECO:0000256" key="5">
    <source>
        <dbReference type="SAM" id="Phobius"/>
    </source>
</evidence>
<feature type="transmembrane region" description="Helical" evidence="5">
    <location>
        <begin position="161"/>
        <end position="182"/>
    </location>
</feature>
<comment type="subcellular location">
    <subcellularLocation>
        <location evidence="1">Membrane</location>
        <topology evidence="1">Multi-pass membrane protein</topology>
    </subcellularLocation>
</comment>
<dbReference type="SUPFAM" id="SSF103473">
    <property type="entry name" value="MFS general substrate transporter"/>
    <property type="match status" value="1"/>
</dbReference>
<evidence type="ECO:0000259" key="6">
    <source>
        <dbReference type="PROSITE" id="PS50850"/>
    </source>
</evidence>
<accession>A0A8S0ZMV6</accession>
<evidence type="ECO:0000256" key="2">
    <source>
        <dbReference type="ARBA" id="ARBA00022692"/>
    </source>
</evidence>
<feature type="transmembrane region" description="Helical" evidence="5">
    <location>
        <begin position="245"/>
        <end position="263"/>
    </location>
</feature>
<dbReference type="PANTHER" id="PTHR24064">
    <property type="entry name" value="SOLUTE CARRIER FAMILY 22 MEMBER"/>
    <property type="match status" value="1"/>
</dbReference>
<feature type="transmembrane region" description="Helical" evidence="5">
    <location>
        <begin position="335"/>
        <end position="359"/>
    </location>
</feature>
<feature type="transmembrane region" description="Helical" evidence="5">
    <location>
        <begin position="215"/>
        <end position="239"/>
    </location>
</feature>
<keyword evidence="3 5" id="KW-1133">Transmembrane helix</keyword>
<dbReference type="Gene3D" id="1.20.1250.20">
    <property type="entry name" value="MFS general substrate transporter like domains"/>
    <property type="match status" value="1"/>
</dbReference>
<evidence type="ECO:0000256" key="1">
    <source>
        <dbReference type="ARBA" id="ARBA00004141"/>
    </source>
</evidence>
<organism evidence="7 8">
    <name type="scientific">Arctia plantaginis</name>
    <name type="common">Wood tiger moth</name>
    <name type="synonym">Phalaena plantaginis</name>
    <dbReference type="NCBI Taxonomy" id="874455"/>
    <lineage>
        <taxon>Eukaryota</taxon>
        <taxon>Metazoa</taxon>
        <taxon>Ecdysozoa</taxon>
        <taxon>Arthropoda</taxon>
        <taxon>Hexapoda</taxon>
        <taxon>Insecta</taxon>
        <taxon>Pterygota</taxon>
        <taxon>Neoptera</taxon>
        <taxon>Endopterygota</taxon>
        <taxon>Lepidoptera</taxon>
        <taxon>Glossata</taxon>
        <taxon>Ditrysia</taxon>
        <taxon>Noctuoidea</taxon>
        <taxon>Erebidae</taxon>
        <taxon>Arctiinae</taxon>
        <taxon>Arctia</taxon>
    </lineage>
</organism>
<proteinExistence type="predicted"/>
<dbReference type="Pfam" id="PF00083">
    <property type="entry name" value="Sugar_tr"/>
    <property type="match status" value="1"/>
</dbReference>
<gene>
    <name evidence="7" type="ORF">APLA_LOCUS6586</name>
</gene>
<name>A0A8S0ZMV6_ARCPL</name>
<feature type="transmembrane region" description="Helical" evidence="5">
    <location>
        <begin position="25"/>
        <end position="47"/>
    </location>
</feature>
<evidence type="ECO:0000313" key="7">
    <source>
        <dbReference type="EMBL" id="CAB3234374.1"/>
    </source>
</evidence>
<evidence type="ECO:0000313" key="8">
    <source>
        <dbReference type="Proteomes" id="UP000494256"/>
    </source>
</evidence>
<dbReference type="GO" id="GO:0016020">
    <property type="term" value="C:membrane"/>
    <property type="evidence" value="ECO:0007669"/>
    <property type="project" value="UniProtKB-SubCell"/>
</dbReference>
<feature type="transmembrane region" description="Helical" evidence="5">
    <location>
        <begin position="392"/>
        <end position="411"/>
    </location>
</feature>
<comment type="caution">
    <text evidence="7">The sequence shown here is derived from an EMBL/GenBank/DDBJ whole genome shotgun (WGS) entry which is preliminary data.</text>
</comment>
<dbReference type="PROSITE" id="PS50850">
    <property type="entry name" value="MFS"/>
    <property type="match status" value="1"/>
</dbReference>
<dbReference type="OrthoDB" id="205255at2759"/>
<feature type="transmembrane region" description="Helical" evidence="5">
    <location>
        <begin position="453"/>
        <end position="474"/>
    </location>
</feature>
<dbReference type="EMBL" id="CADEBD010000294">
    <property type="protein sequence ID" value="CAB3234374.1"/>
    <property type="molecule type" value="Genomic_DNA"/>
</dbReference>
<evidence type="ECO:0000256" key="4">
    <source>
        <dbReference type="ARBA" id="ARBA00023136"/>
    </source>
</evidence>
<sequence>MTNDDKEKETRDISDLLETFGKYQIIQYMLICLPIIFVAMISINFVFTVGDVDYRCQIDECEEANSTAEFPIWWPETTRDRCSRPVLSKGVKVCSNSSFTGELATCDHWIYENNNTVIAELNLACQPWKSNLIGTFHNLGMSISIVVTGWMSDRFGRKPTLIFCVSGGIIGQIKTIATSYYMYIGIEFLEACVVGGSYAVATVILLEIAGKRYRVLAGVLFSYTVYFGEVVFVCIAMLVPYWKTLIHIINGPSIFSILLFFLINESPRWQIVSGRVESAKTNLKRIAKDNKICISNEELENIDEDKLKEKFDIKSYEVKENYIDAFKSKEITKRLFVACICQFTSNFVYYGIMINSVWLPGDKHLNFLLSSLMSFPGEIISLYLMNKVGRKIPLQAGFLTCGLLCIISVLIPTEYSSVKLSVVLLAKVVISACYTGAITFAMELFPTSVRGSLFGLALFTAEIGGMLAPLTPILNNISNIVPFMFFGCATIIAGVLLYLAPETKDMPLYDTIEQMKNSGITNVVTKNNNVITDVNADNYI</sequence>
<dbReference type="Proteomes" id="UP000494256">
    <property type="component" value="Unassembled WGS sequence"/>
</dbReference>
<dbReference type="GO" id="GO:0022857">
    <property type="term" value="F:transmembrane transporter activity"/>
    <property type="evidence" value="ECO:0007669"/>
    <property type="project" value="InterPro"/>
</dbReference>